<dbReference type="InterPro" id="IPR051721">
    <property type="entry name" value="Biopterin_syn/organic_redct"/>
</dbReference>
<dbReference type="Gene3D" id="3.40.50.720">
    <property type="entry name" value="NAD(P)-binding Rossmann-like Domain"/>
    <property type="match status" value="1"/>
</dbReference>
<dbReference type="EC" id="1.1.1.-" evidence="5"/>
<protein>
    <submittedName>
        <fullName evidence="5">YueD sepiapterin reductase</fullName>
        <ecNumber evidence="5">1.1.1.-</ecNumber>
    </submittedName>
</protein>
<dbReference type="InterPro" id="IPR002347">
    <property type="entry name" value="SDR_fam"/>
</dbReference>
<dbReference type="GO" id="GO:0004757">
    <property type="term" value="F:sepiapterin reductase (NADP+) activity"/>
    <property type="evidence" value="ECO:0007669"/>
    <property type="project" value="TreeGrafter"/>
</dbReference>
<keyword evidence="2" id="KW-0963">Cytoplasm</keyword>
<dbReference type="GO" id="GO:0006729">
    <property type="term" value="P:tetrahydrobiopterin biosynthetic process"/>
    <property type="evidence" value="ECO:0007669"/>
    <property type="project" value="TreeGrafter"/>
</dbReference>
<evidence type="ECO:0000256" key="4">
    <source>
        <dbReference type="ARBA" id="ARBA00023002"/>
    </source>
</evidence>
<dbReference type="GO" id="GO:0005737">
    <property type="term" value="C:cytoplasm"/>
    <property type="evidence" value="ECO:0007669"/>
    <property type="project" value="UniProtKB-SubCell"/>
</dbReference>
<dbReference type="PRINTS" id="PR00081">
    <property type="entry name" value="GDHRDH"/>
</dbReference>
<accession>A0A378I3H6</accession>
<sequence>MFIITGGGSGIGRALAHILADQGYSVLIAGRREQALIETASYSSLISICCADVANAEGRQAILSSLNDKPTLKGLIHNAGVIDPIAPVTAITETAWQQTLATNLNAPLFLTQLLLDKLQGGRVLTIGSGAAYFPVAGWATYCVSKAALVMLTRCWQLECNTVAFASVKPGIIDTDMQALIRQSESMDEEKIQFFKTLKAENRLIQPSTVALFLSWLLLKVNQDEYSAAEWDIYETHHHHLWLTKPHVVPNWE</sequence>
<keyword evidence="6" id="KW-1185">Reference proteome</keyword>
<dbReference type="SUPFAM" id="SSF51735">
    <property type="entry name" value="NAD(P)-binding Rossmann-fold domains"/>
    <property type="match status" value="1"/>
</dbReference>
<keyword evidence="3" id="KW-0521">NADP</keyword>
<gene>
    <name evidence="5" type="primary">yueD</name>
    <name evidence="5" type="ORF">NCTC13315_02096</name>
</gene>
<dbReference type="Pfam" id="PF00106">
    <property type="entry name" value="adh_short"/>
    <property type="match status" value="1"/>
</dbReference>
<dbReference type="InterPro" id="IPR036291">
    <property type="entry name" value="NAD(P)-bd_dom_sf"/>
</dbReference>
<evidence type="ECO:0000256" key="2">
    <source>
        <dbReference type="ARBA" id="ARBA00022490"/>
    </source>
</evidence>
<comment type="subcellular location">
    <subcellularLocation>
        <location evidence="1">Cytoplasm</location>
    </subcellularLocation>
</comment>
<dbReference type="Proteomes" id="UP000254968">
    <property type="component" value="Unassembled WGS sequence"/>
</dbReference>
<dbReference type="PANTHER" id="PTHR44085:SF2">
    <property type="entry name" value="SEPIAPTERIN REDUCTASE"/>
    <property type="match status" value="1"/>
</dbReference>
<evidence type="ECO:0000256" key="1">
    <source>
        <dbReference type="ARBA" id="ARBA00004496"/>
    </source>
</evidence>
<proteinExistence type="predicted"/>
<name>A0A378I3H6_9GAMM</name>
<dbReference type="InterPro" id="IPR020904">
    <property type="entry name" value="Sc_DH/Rdtase_CS"/>
</dbReference>
<reference evidence="5 6" key="1">
    <citation type="submission" date="2018-06" db="EMBL/GenBank/DDBJ databases">
        <authorList>
            <consortium name="Pathogen Informatics"/>
            <person name="Doyle S."/>
        </authorList>
    </citation>
    <scope>NUCLEOTIDE SEQUENCE [LARGE SCALE GENOMIC DNA]</scope>
    <source>
        <strain evidence="5 6">NCTC13315</strain>
    </source>
</reference>
<dbReference type="OrthoDB" id="9794387at2"/>
<evidence type="ECO:0000256" key="3">
    <source>
        <dbReference type="ARBA" id="ARBA00022857"/>
    </source>
</evidence>
<evidence type="ECO:0000313" key="6">
    <source>
        <dbReference type="Proteomes" id="UP000254968"/>
    </source>
</evidence>
<dbReference type="PROSITE" id="PS00061">
    <property type="entry name" value="ADH_SHORT"/>
    <property type="match status" value="1"/>
</dbReference>
<keyword evidence="4 5" id="KW-0560">Oxidoreductase</keyword>
<dbReference type="EMBL" id="UGNV01000001">
    <property type="protein sequence ID" value="STX29553.1"/>
    <property type="molecule type" value="Genomic_DNA"/>
</dbReference>
<dbReference type="AlphaFoldDB" id="A0A378I3H6"/>
<dbReference type="RefSeq" id="WP_115303216.1">
    <property type="nucleotide sequence ID" value="NZ_CAAAHO010000002.1"/>
</dbReference>
<organism evidence="5 6">
    <name type="scientific">Legionella beliardensis</name>
    <dbReference type="NCBI Taxonomy" id="91822"/>
    <lineage>
        <taxon>Bacteria</taxon>
        <taxon>Pseudomonadati</taxon>
        <taxon>Pseudomonadota</taxon>
        <taxon>Gammaproteobacteria</taxon>
        <taxon>Legionellales</taxon>
        <taxon>Legionellaceae</taxon>
        <taxon>Legionella</taxon>
    </lineage>
</organism>
<dbReference type="PANTHER" id="PTHR44085">
    <property type="entry name" value="SEPIAPTERIN REDUCTASE"/>
    <property type="match status" value="1"/>
</dbReference>
<evidence type="ECO:0000313" key="5">
    <source>
        <dbReference type="EMBL" id="STX29553.1"/>
    </source>
</evidence>